<keyword evidence="2" id="KW-0812">Transmembrane</keyword>
<feature type="transmembrane region" description="Helical" evidence="2">
    <location>
        <begin position="12"/>
        <end position="31"/>
    </location>
</feature>
<feature type="compositionally biased region" description="Polar residues" evidence="1">
    <location>
        <begin position="756"/>
        <end position="774"/>
    </location>
</feature>
<evidence type="ECO:0000256" key="2">
    <source>
        <dbReference type="SAM" id="Phobius"/>
    </source>
</evidence>
<dbReference type="Proteomes" id="UP000732380">
    <property type="component" value="Unassembled WGS sequence"/>
</dbReference>
<feature type="region of interest" description="Disordered" evidence="1">
    <location>
        <begin position="537"/>
        <end position="605"/>
    </location>
</feature>
<organism evidence="3 4">
    <name type="scientific">Claviceps humidiphila</name>
    <dbReference type="NCBI Taxonomy" id="1294629"/>
    <lineage>
        <taxon>Eukaryota</taxon>
        <taxon>Fungi</taxon>
        <taxon>Dikarya</taxon>
        <taxon>Ascomycota</taxon>
        <taxon>Pezizomycotina</taxon>
        <taxon>Sordariomycetes</taxon>
        <taxon>Hypocreomycetidae</taxon>
        <taxon>Hypocreales</taxon>
        <taxon>Clavicipitaceae</taxon>
        <taxon>Claviceps</taxon>
    </lineage>
</organism>
<evidence type="ECO:0000256" key="1">
    <source>
        <dbReference type="SAM" id="MobiDB-lite"/>
    </source>
</evidence>
<feature type="region of interest" description="Disordered" evidence="1">
    <location>
        <begin position="313"/>
        <end position="343"/>
    </location>
</feature>
<accession>A0A9P7PY24</accession>
<keyword evidence="4" id="KW-1185">Reference proteome</keyword>
<dbReference type="AlphaFoldDB" id="A0A9P7PY24"/>
<reference evidence="3 4" key="1">
    <citation type="journal article" date="2020" name="bioRxiv">
        <title>Whole genome comparisons of ergot fungi reveals the divergence and evolution of species within the genus Claviceps are the result of varying mechanisms driving genome evolution and host range expansion.</title>
        <authorList>
            <person name="Wyka S.A."/>
            <person name="Mondo S.J."/>
            <person name="Liu M."/>
            <person name="Dettman J."/>
            <person name="Nalam V."/>
            <person name="Broders K.D."/>
        </authorList>
    </citation>
    <scope>NUCLEOTIDE SEQUENCE [LARGE SCALE GENOMIC DNA]</scope>
    <source>
        <strain evidence="3 4">LM576</strain>
    </source>
</reference>
<feature type="transmembrane region" description="Helical" evidence="2">
    <location>
        <begin position="221"/>
        <end position="238"/>
    </location>
</feature>
<gene>
    <name evidence="3" type="ORF">E4U13_005313</name>
</gene>
<sequence>MDDSARNQALVTSFAFGLVVCAASGTVLFHLRGGASSLVRGGLRLVLAAFLLFVTLWAVNGFVGAFISQDDTAACQITVAFASAFDQIARVTLEEYLFWAMRRDLRATSGLWFTQTIIFLRFVLGGIFVGVHRPHFAPICVATSLVWQIGVAVAVADAAVVFILLTRASSVGLFRDAKAGGAIGLRARGLTFTTVALGLWIPLSVPMALGVNTVSIAVRSALPSVGALLIIACIVFFYKGLICSRQDLFPNTVYINELHGPADATLQSRGSLSRNPSSASNVSSVIYPDIHDIHQRSPKHIWQLVQARLPASGSSNVGSKLRGARTHQGHGQTTDTLKALPNLPVRPPPVDFTTVSHQGKSLKAAIDALVPQMLRRSPLDEDNQPYDSTETRFGNAVGNTRASSGIPRSRFVKMSVHQSGSRPQAPPIEEHSKSAHPLTQLRGIAGLQKKPSAQAREMTEGNREMQTTIVRDGVDLGDMRWLSHDQRRPDLSESVSSPSVMDRPRPVPRRSDFPPRSRFQEIGKSLGDTLTHLSSKLSRGEPTVLQPAAADSSQPRPPPPTIAKSAGPAQSVTHKSTSQAQLSRPTAGHRASHAQPRPESIGSQWLPRNDLQTILHVPEVRTPLYAWCNEEAAGSSVSSFGIAAPTSSINDLSSENLQGPAVTLPPPSKAHSRSRSSPMFAIRDAKQLATPASVRADRSLVGSRNRILANRAIEVPVVSNKGLFEGDRAHPLPNHLLTRRAYDEGSLLNRKDREGTTTMTDRSTEHSMTAASTHLSRKVCGGTRGRSSSWHHRVGDNCPTFSNRNAAQVRRVVQPPPLELEKTSRRFKGPAPQIPPLETPGHALGVIEEQLKKLEESTSNPDAAEHVEPRVTLLADIEAEMGRQENRWHELRGNYSRA</sequence>
<keyword evidence="2" id="KW-0472">Membrane</keyword>
<feature type="transmembrane region" description="Helical" evidence="2">
    <location>
        <begin position="111"/>
        <end position="133"/>
    </location>
</feature>
<feature type="compositionally biased region" description="Polar residues" evidence="1">
    <location>
        <begin position="568"/>
        <end position="584"/>
    </location>
</feature>
<protein>
    <submittedName>
        <fullName evidence="3">Uncharacterized protein</fullName>
    </submittedName>
</protein>
<feature type="compositionally biased region" description="Polar residues" evidence="1">
    <location>
        <begin position="385"/>
        <end position="403"/>
    </location>
</feature>
<feature type="transmembrane region" description="Helical" evidence="2">
    <location>
        <begin position="187"/>
        <end position="209"/>
    </location>
</feature>
<feature type="transmembrane region" description="Helical" evidence="2">
    <location>
        <begin position="145"/>
        <end position="166"/>
    </location>
</feature>
<proteinExistence type="predicted"/>
<feature type="transmembrane region" description="Helical" evidence="2">
    <location>
        <begin position="43"/>
        <end position="67"/>
    </location>
</feature>
<keyword evidence="2" id="KW-1133">Transmembrane helix</keyword>
<dbReference type="EMBL" id="SRQM01000427">
    <property type="protein sequence ID" value="KAG6110570.1"/>
    <property type="molecule type" value="Genomic_DNA"/>
</dbReference>
<feature type="region of interest" description="Disordered" evidence="1">
    <location>
        <begin position="378"/>
        <end position="471"/>
    </location>
</feature>
<evidence type="ECO:0000313" key="3">
    <source>
        <dbReference type="EMBL" id="KAG6110570.1"/>
    </source>
</evidence>
<feature type="region of interest" description="Disordered" evidence="1">
    <location>
        <begin position="753"/>
        <end position="796"/>
    </location>
</feature>
<name>A0A9P7PY24_9HYPO</name>
<feature type="region of interest" description="Disordered" evidence="1">
    <location>
        <begin position="483"/>
        <end position="520"/>
    </location>
</feature>
<comment type="caution">
    <text evidence="3">The sequence shown here is derived from an EMBL/GenBank/DDBJ whole genome shotgun (WGS) entry which is preliminary data.</text>
</comment>
<evidence type="ECO:0000313" key="4">
    <source>
        <dbReference type="Proteomes" id="UP000732380"/>
    </source>
</evidence>
<feature type="compositionally biased region" description="Basic and acidic residues" evidence="1">
    <location>
        <begin position="502"/>
        <end position="520"/>
    </location>
</feature>